<accession>A0A9J7DJA9</accession>
<dbReference type="InterPro" id="IPR014710">
    <property type="entry name" value="RmlC-like_jellyroll"/>
</dbReference>
<dbReference type="Proteomes" id="UP001652621">
    <property type="component" value="Unplaced"/>
</dbReference>
<feature type="region of interest" description="Disordered" evidence="10">
    <location>
        <begin position="271"/>
        <end position="383"/>
    </location>
</feature>
<evidence type="ECO:0000256" key="5">
    <source>
        <dbReference type="ARBA" id="ARBA00023065"/>
    </source>
</evidence>
<dbReference type="InterPro" id="IPR005821">
    <property type="entry name" value="Ion_trans_dom"/>
</dbReference>
<dbReference type="Gene3D" id="1.10.287.70">
    <property type="match status" value="1"/>
</dbReference>
<dbReference type="PANTHER" id="PTHR45638">
    <property type="entry name" value="CYCLIC NUCLEOTIDE-GATED CATION CHANNEL SUBUNIT A"/>
    <property type="match status" value="1"/>
</dbReference>
<evidence type="ECO:0000313" key="13">
    <source>
        <dbReference type="Proteomes" id="UP001652621"/>
    </source>
</evidence>
<keyword evidence="8" id="KW-0407">Ion channel</keyword>
<dbReference type="RefSeq" id="XP_019894062.1">
    <property type="nucleotide sequence ID" value="XM_020038503.2"/>
</dbReference>
<dbReference type="AlphaFoldDB" id="A0A9J7DJA9"/>
<keyword evidence="5" id="KW-0406">Ion transport</keyword>
<keyword evidence="6 11" id="KW-0472">Membrane</keyword>
<dbReference type="SUPFAM" id="SSF51206">
    <property type="entry name" value="cAMP-binding domain-like"/>
    <property type="match status" value="1"/>
</dbReference>
<dbReference type="PANTHER" id="PTHR45638:SF11">
    <property type="entry name" value="CYCLIC NUCLEOTIDE-GATED CATION CHANNEL SUBUNIT A"/>
    <property type="match status" value="1"/>
</dbReference>
<feature type="coiled-coil region" evidence="9">
    <location>
        <begin position="938"/>
        <end position="983"/>
    </location>
</feature>
<dbReference type="FunFam" id="1.10.287.70:FF:000030">
    <property type="entry name" value="Cyclic nucleotide-gated channel alpha 3"/>
    <property type="match status" value="1"/>
</dbReference>
<feature type="compositionally biased region" description="Acidic residues" evidence="10">
    <location>
        <begin position="327"/>
        <end position="348"/>
    </location>
</feature>
<name>A0A9J7DJA9_MUSDO</name>
<keyword evidence="4 11" id="KW-1133">Transmembrane helix</keyword>
<evidence type="ECO:0000256" key="11">
    <source>
        <dbReference type="SAM" id="Phobius"/>
    </source>
</evidence>
<feature type="transmembrane region" description="Helical" evidence="11">
    <location>
        <begin position="614"/>
        <end position="636"/>
    </location>
</feature>
<feature type="compositionally biased region" description="Basic and acidic residues" evidence="10">
    <location>
        <begin position="355"/>
        <end position="377"/>
    </location>
</feature>
<comment type="subcellular location">
    <subcellularLocation>
        <location evidence="1">Membrane</location>
        <topology evidence="1">Multi-pass membrane protein</topology>
    </subcellularLocation>
</comment>
<dbReference type="FunFam" id="1.10.287.630:FF:000001">
    <property type="entry name" value="Cyclic nucleotide-gated channel alpha 3"/>
    <property type="match status" value="1"/>
</dbReference>
<dbReference type="PROSITE" id="PS00888">
    <property type="entry name" value="CNMP_BINDING_1"/>
    <property type="match status" value="1"/>
</dbReference>
<dbReference type="PROSITE" id="PS00889">
    <property type="entry name" value="CNMP_BINDING_2"/>
    <property type="match status" value="1"/>
</dbReference>
<dbReference type="GeneID" id="101901711"/>
<dbReference type="InterPro" id="IPR018488">
    <property type="entry name" value="cNMP-bd_CS"/>
</dbReference>
<reference evidence="14" key="1">
    <citation type="submission" date="2025-08" db="UniProtKB">
        <authorList>
            <consortium name="RefSeq"/>
        </authorList>
    </citation>
    <scope>IDENTIFICATION</scope>
    <source>
        <strain evidence="14">Aabys</strain>
        <tissue evidence="14">Whole body</tissue>
    </source>
</reference>
<evidence type="ECO:0000256" key="7">
    <source>
        <dbReference type="ARBA" id="ARBA00023286"/>
    </source>
</evidence>
<evidence type="ECO:0000259" key="12">
    <source>
        <dbReference type="PROSITE" id="PS50042"/>
    </source>
</evidence>
<feature type="region of interest" description="Disordered" evidence="10">
    <location>
        <begin position="417"/>
        <end position="444"/>
    </location>
</feature>
<dbReference type="GO" id="GO:0017071">
    <property type="term" value="C:intracellular cyclic nucleotide activated cation channel complex"/>
    <property type="evidence" value="ECO:0007669"/>
    <property type="project" value="TreeGrafter"/>
</dbReference>
<evidence type="ECO:0000256" key="10">
    <source>
        <dbReference type="SAM" id="MobiDB-lite"/>
    </source>
</evidence>
<dbReference type="GO" id="GO:0005886">
    <property type="term" value="C:plasma membrane"/>
    <property type="evidence" value="ECO:0007669"/>
    <property type="project" value="TreeGrafter"/>
</dbReference>
<dbReference type="Gene3D" id="1.10.287.630">
    <property type="entry name" value="Helix hairpin bin"/>
    <property type="match status" value="1"/>
</dbReference>
<feature type="compositionally biased region" description="Low complexity" evidence="10">
    <location>
        <begin position="69"/>
        <end position="85"/>
    </location>
</feature>
<dbReference type="InterPro" id="IPR018490">
    <property type="entry name" value="cNMP-bd_dom_sf"/>
</dbReference>
<feature type="domain" description="Cyclic nucleotide-binding" evidence="12">
    <location>
        <begin position="789"/>
        <end position="895"/>
    </location>
</feature>
<keyword evidence="13" id="KW-1185">Reference proteome</keyword>
<feature type="region of interest" description="Disordered" evidence="10">
    <location>
        <begin position="228"/>
        <end position="253"/>
    </location>
</feature>
<dbReference type="GO" id="GO:0005223">
    <property type="term" value="F:intracellularly cGMP-activated cation channel activity"/>
    <property type="evidence" value="ECO:0007669"/>
    <property type="project" value="TreeGrafter"/>
</dbReference>
<evidence type="ECO:0000313" key="14">
    <source>
        <dbReference type="RefSeq" id="XP_019894062.1"/>
    </source>
</evidence>
<dbReference type="InterPro" id="IPR000595">
    <property type="entry name" value="cNMP-bd_dom"/>
</dbReference>
<feature type="transmembrane region" description="Helical" evidence="11">
    <location>
        <begin position="468"/>
        <end position="491"/>
    </location>
</feature>
<organism evidence="13 14">
    <name type="scientific">Musca domestica</name>
    <name type="common">House fly</name>
    <dbReference type="NCBI Taxonomy" id="7370"/>
    <lineage>
        <taxon>Eukaryota</taxon>
        <taxon>Metazoa</taxon>
        <taxon>Ecdysozoa</taxon>
        <taxon>Arthropoda</taxon>
        <taxon>Hexapoda</taxon>
        <taxon>Insecta</taxon>
        <taxon>Pterygota</taxon>
        <taxon>Neoptera</taxon>
        <taxon>Endopterygota</taxon>
        <taxon>Diptera</taxon>
        <taxon>Brachycera</taxon>
        <taxon>Muscomorpha</taxon>
        <taxon>Muscoidea</taxon>
        <taxon>Muscidae</taxon>
        <taxon>Musca</taxon>
    </lineage>
</organism>
<gene>
    <name evidence="14" type="primary">LOC101901711</name>
</gene>
<evidence type="ECO:0000256" key="4">
    <source>
        <dbReference type="ARBA" id="ARBA00022989"/>
    </source>
</evidence>
<sequence>MWTYMMAAARGDRANSMMASRRRNETESPKYGYNLSRPMYRSIRHNNGPSTQCHTTSLGGSYPYTTSTSHYGSTVSSSSASTTAALHHHPHQQQQKLLHQHETGQHHIIGIEDDVYTNPVSNVSTSPYADDMEESTSLFSPLAPSSTTTMPIDTAVLIARKHRLMSSSSNSSQNQLHSLATVAGTTTTSSSMRPLGEMMMDDLMDVESRQHSSYIGSQAAVVRLPNSSASRKLSAPYYNESDEDDDDDGDYAQIVRCSSGDSATAMTATTIGSRQPQTRLIDPQHQSHHHHHQRSIRKQSRGGRMRRSSSGHFDDGVNDTRNATADDLGDADSEDEDVYDDADEDNDDVSIGNEINKDRKRANYLENGKRLSQDQTKHSKPSTLRRTLNALRQRLTKRNRAKPPDWFVERFSNNTNADKIGKNPASTQVSTTNESTSAEADSGPACEIRGSSRLCNRLSVNPSLQSHYRWLAVVSLAVLYNIIFVVGRAVFWEINQRATPVWYFLDYLCDFIYLMDTLVHMHEGYLDQGLLVRDAYKLRRHYFSNKGWYIDVLSMLPTDISYIWWSPSKCGPTLLPCSVIVRLNRLLRLPRMWEWFDRTETATSYPNAFRICKVVLAILVLIHWNACMYFVISYALGFGTDNWVYNLHGERNSTLQRQYIYSFYWSTLTLTTIGETPTPENDAEYLFVVADFLAGVLIFATIVGNIGSMISNMNVARVEFQNRMDGVKQYMAFRKVGHELEARVIRWFAYTWSQSGALDEERVLAALPDKLKAEIAIQVHMDTLRQVRIFHDTEPGLLEALVLKLKLQVFSPGDYICRKGDVGKEMYIVKRGKLSVVADDGVTVFATLGAGSVFGEVSVLEIAGNRTGNRRTANVRSLGYSDLFCLAKRDLWETLADYPEARATLTERGCQLLRKDGLLDEQVFADSQRVHDTIESGIEKLELSVENLNMRLARLLAEYTASQAKMKQRLAKLELNYQLTQNSALTEQHARPPRSGRLYSLQPKKRPRPRPITASKSIENNKQNTL</sequence>
<dbReference type="CTD" id="36806"/>
<feature type="compositionally biased region" description="Acidic residues" evidence="10">
    <location>
        <begin position="240"/>
        <end position="250"/>
    </location>
</feature>
<feature type="transmembrane region" description="Helical" evidence="11">
    <location>
        <begin position="685"/>
        <end position="707"/>
    </location>
</feature>
<keyword evidence="7" id="KW-1071">Ligand-gated ion channel</keyword>
<feature type="compositionally biased region" description="Polar residues" evidence="10">
    <location>
        <begin position="1014"/>
        <end position="1026"/>
    </location>
</feature>
<dbReference type="Pfam" id="PF00027">
    <property type="entry name" value="cNMP_binding"/>
    <property type="match status" value="1"/>
</dbReference>
<keyword evidence="2" id="KW-0813">Transport</keyword>
<dbReference type="SMART" id="SM00100">
    <property type="entry name" value="cNMP"/>
    <property type="match status" value="1"/>
</dbReference>
<dbReference type="FunFam" id="1.20.5.300:FF:000002">
    <property type="entry name" value="Cyclic nucleotide-gated channel alpha 3"/>
    <property type="match status" value="1"/>
</dbReference>
<evidence type="ECO:0000256" key="6">
    <source>
        <dbReference type="ARBA" id="ARBA00023136"/>
    </source>
</evidence>
<dbReference type="Gene3D" id="1.20.5.300">
    <property type="match status" value="1"/>
</dbReference>
<dbReference type="InterPro" id="IPR032406">
    <property type="entry name" value="CLZ_dom"/>
</dbReference>
<protein>
    <submittedName>
        <fullName evidence="14">Cyclic nucleotide-gated cation channel subunit A isoform X1</fullName>
    </submittedName>
</protein>
<feature type="region of interest" description="Disordered" evidence="10">
    <location>
        <begin position="983"/>
        <end position="1026"/>
    </location>
</feature>
<feature type="compositionally biased region" description="Polar residues" evidence="10">
    <location>
        <begin position="424"/>
        <end position="439"/>
    </location>
</feature>
<feature type="compositionally biased region" description="Basic residues" evidence="10">
    <location>
        <begin position="286"/>
        <end position="309"/>
    </location>
</feature>
<evidence type="ECO:0000256" key="1">
    <source>
        <dbReference type="ARBA" id="ARBA00004141"/>
    </source>
</evidence>
<feature type="region of interest" description="Disordered" evidence="10">
    <location>
        <begin position="69"/>
        <end position="103"/>
    </location>
</feature>
<evidence type="ECO:0000256" key="3">
    <source>
        <dbReference type="ARBA" id="ARBA00022692"/>
    </source>
</evidence>
<dbReference type="GO" id="GO:0005222">
    <property type="term" value="F:intracellularly cAMP-activated cation channel activity"/>
    <property type="evidence" value="ECO:0007669"/>
    <property type="project" value="TreeGrafter"/>
</dbReference>
<dbReference type="VEuPathDB" id="VectorBase:MDOMA2_010696"/>
<evidence type="ECO:0000256" key="9">
    <source>
        <dbReference type="SAM" id="Coils"/>
    </source>
</evidence>
<feature type="region of interest" description="Disordered" evidence="10">
    <location>
        <begin position="15"/>
        <end position="34"/>
    </location>
</feature>
<dbReference type="Pfam" id="PF16526">
    <property type="entry name" value="CLZ"/>
    <property type="match status" value="1"/>
</dbReference>
<proteinExistence type="predicted"/>
<dbReference type="Gene3D" id="2.60.120.10">
    <property type="entry name" value="Jelly Rolls"/>
    <property type="match status" value="1"/>
</dbReference>
<dbReference type="Pfam" id="PF00520">
    <property type="entry name" value="Ion_trans"/>
    <property type="match status" value="1"/>
</dbReference>
<evidence type="ECO:0000256" key="2">
    <source>
        <dbReference type="ARBA" id="ARBA00022448"/>
    </source>
</evidence>
<dbReference type="SUPFAM" id="SSF81324">
    <property type="entry name" value="Voltage-gated potassium channels"/>
    <property type="match status" value="1"/>
</dbReference>
<keyword evidence="9" id="KW-0175">Coiled coil</keyword>
<dbReference type="GO" id="GO:0044877">
    <property type="term" value="F:protein-containing complex binding"/>
    <property type="evidence" value="ECO:0007669"/>
    <property type="project" value="TreeGrafter"/>
</dbReference>
<dbReference type="FunFam" id="2.60.120.10:FF:000002">
    <property type="entry name" value="Cyclic nucleotide gated channel alpha 1a"/>
    <property type="match status" value="1"/>
</dbReference>
<dbReference type="OrthoDB" id="421226at2759"/>
<evidence type="ECO:0000256" key="8">
    <source>
        <dbReference type="ARBA" id="ARBA00023303"/>
    </source>
</evidence>
<dbReference type="InterPro" id="IPR050866">
    <property type="entry name" value="CNG_cation_channel"/>
</dbReference>
<dbReference type="PROSITE" id="PS50042">
    <property type="entry name" value="CNMP_BINDING_3"/>
    <property type="match status" value="1"/>
</dbReference>
<keyword evidence="3 11" id="KW-0812">Transmembrane</keyword>
<dbReference type="CDD" id="cd00038">
    <property type="entry name" value="CAP_ED"/>
    <property type="match status" value="1"/>
</dbReference>
<dbReference type="GO" id="GO:0030553">
    <property type="term" value="F:cGMP binding"/>
    <property type="evidence" value="ECO:0007669"/>
    <property type="project" value="TreeGrafter"/>
</dbReference>